<name>A0A1G7L2V7_9BACT</name>
<dbReference type="Gene3D" id="1.10.10.2220">
    <property type="match status" value="1"/>
</dbReference>
<dbReference type="SUPFAM" id="SSF52540">
    <property type="entry name" value="P-loop containing nucleoside triphosphate hydrolases"/>
    <property type="match status" value="2"/>
</dbReference>
<dbReference type="OrthoDB" id="9763659at2"/>
<dbReference type="Gene3D" id="1.10.150.20">
    <property type="entry name" value="5' to 3' exonuclease, C-terminal subdomain"/>
    <property type="match status" value="1"/>
</dbReference>
<dbReference type="CDD" id="cd18809">
    <property type="entry name" value="SF1_C_RecD"/>
    <property type="match status" value="1"/>
</dbReference>
<dbReference type="InterPro" id="IPR027785">
    <property type="entry name" value="UvrD-like_helicase_C"/>
</dbReference>
<dbReference type="Pfam" id="PF13538">
    <property type="entry name" value="UvrD_C_2"/>
    <property type="match status" value="1"/>
</dbReference>
<keyword evidence="5" id="KW-1185">Reference proteome</keyword>
<dbReference type="GO" id="GO:0043139">
    <property type="term" value="F:5'-3' DNA helicase activity"/>
    <property type="evidence" value="ECO:0007669"/>
    <property type="project" value="InterPro"/>
</dbReference>
<dbReference type="SMART" id="SM00382">
    <property type="entry name" value="AAA"/>
    <property type="match status" value="1"/>
</dbReference>
<dbReference type="Gene3D" id="3.40.50.300">
    <property type="entry name" value="P-loop containing nucleotide triphosphate hydrolases"/>
    <property type="match status" value="2"/>
</dbReference>
<dbReference type="InterPro" id="IPR027417">
    <property type="entry name" value="P-loop_NTPase"/>
</dbReference>
<protein>
    <submittedName>
        <fullName evidence="4">Exodeoxyribonuclease V alpha subunit</fullName>
    </submittedName>
</protein>
<dbReference type="AlphaFoldDB" id="A0A1G7L2V7"/>
<proteinExistence type="inferred from homology"/>
<feature type="domain" description="AAA+ ATPase" evidence="3">
    <location>
        <begin position="380"/>
        <end position="579"/>
    </location>
</feature>
<evidence type="ECO:0000259" key="3">
    <source>
        <dbReference type="SMART" id="SM00382"/>
    </source>
</evidence>
<dbReference type="HAMAP" id="MF_01488">
    <property type="entry name" value="RecD2"/>
    <property type="match status" value="1"/>
</dbReference>
<dbReference type="InterPro" id="IPR003593">
    <property type="entry name" value="AAA+_ATPase"/>
</dbReference>
<dbReference type="Pfam" id="PF23139">
    <property type="entry name" value="OB_YrrC"/>
    <property type="match status" value="1"/>
</dbReference>
<reference evidence="5" key="1">
    <citation type="submission" date="2016-10" db="EMBL/GenBank/DDBJ databases">
        <authorList>
            <person name="Varghese N."/>
            <person name="Submissions S."/>
        </authorList>
    </citation>
    <scope>NUCLEOTIDE SEQUENCE [LARGE SCALE GENOMIC DNA]</scope>
    <source>
        <strain evidence="5">KHC7</strain>
    </source>
</reference>
<sequence length="764" mass="84005">MTTPDNDLPLLRNPDAVELTGTVERVVFHNEENGYTVLRLAPTPPEGARERDRDAVTCVGHMVTPQAGVQLKVGGRWVNNPRFGRQLEFCTAEEVLPATSEGIRLYLASGLIKGVGPELAGRIVAAFGTETIAVLDTAPERLLAIRGVGKKSLERIRASWAEHRGMRDLLLFLQPHGITPAYAVRVYRAYGAEALDIVRENPYRLAMDIHGIGFVTADAAAHKLGFAHDSPLRVQAGVLYVLQKATDEGNVYLPQPVLLDSVCAQLGVDADLALEALDALEAEERIVRETLPAEPPAADLAAQADDAPDAADAPAAEETGVYLRRYYHCEAKTAFYLQRLLRSPKAVRFENADSLVDAVVAGLDIRLAPEQLEAVRTAARSKVMVLTGGPGTGKTTIINAIIRLFGQVRSRILLAAPTGRAAKRMAETSGREARTIHRLLEYSPKEDGFARNEDNPLACGLLVVDEASMMDTLLFYHLLKAVPLGATVVLVGDVHQLPSVGPGNVLADIIASGAVPVVELTEIFRQSAESSIICNAHMINRGEAPSLESSKDRLSDFYFIHQSDPERAADLMVDLVRNHIPRRFGLDPVDDIQVLTPMHKGAVGAGRMNARLQEALNPHGLEVRRGDRAFRLRDKVMQVRNNYDKDVFNGDMGRITHMDPEDRTLSVTFDDRVVPYDFNELDELAPAYAISIHKSQGSEYPAVVIPIMMQHYVLLQRNLIYTGVTRGKRLVILVGEARALHMAVKNNRTRKRYTRLARRLRPEG</sequence>
<evidence type="ECO:0000313" key="4">
    <source>
        <dbReference type="EMBL" id="SDF43783.1"/>
    </source>
</evidence>
<keyword evidence="2" id="KW-0067">ATP-binding</keyword>
<dbReference type="CDD" id="cd17933">
    <property type="entry name" value="DEXSc_RecD-like"/>
    <property type="match status" value="1"/>
</dbReference>
<dbReference type="Pfam" id="PF18335">
    <property type="entry name" value="SH3_13"/>
    <property type="match status" value="1"/>
</dbReference>
<dbReference type="Pfam" id="PF14520">
    <property type="entry name" value="HHH_5"/>
    <property type="match status" value="1"/>
</dbReference>
<dbReference type="SUPFAM" id="SSF47781">
    <property type="entry name" value="RuvA domain 2-like"/>
    <property type="match status" value="1"/>
</dbReference>
<dbReference type="RefSeq" id="WP_092153215.1">
    <property type="nucleotide sequence ID" value="NZ_FNBX01000005.1"/>
</dbReference>
<dbReference type="Pfam" id="PF14490">
    <property type="entry name" value="HHH_RecD2"/>
    <property type="match status" value="1"/>
</dbReference>
<dbReference type="GO" id="GO:0005524">
    <property type="term" value="F:ATP binding"/>
    <property type="evidence" value="ECO:0007669"/>
    <property type="project" value="UniProtKB-KW"/>
</dbReference>
<dbReference type="InterPro" id="IPR055446">
    <property type="entry name" value="RecD2_N_OB"/>
</dbReference>
<dbReference type="GO" id="GO:0003677">
    <property type="term" value="F:DNA binding"/>
    <property type="evidence" value="ECO:0007669"/>
    <property type="project" value="InterPro"/>
</dbReference>
<dbReference type="InterPro" id="IPR006345">
    <property type="entry name" value="RecD2"/>
</dbReference>
<dbReference type="PANTHER" id="PTHR43788">
    <property type="entry name" value="DNA2/NAM7 HELICASE FAMILY MEMBER"/>
    <property type="match status" value="1"/>
</dbReference>
<organism evidence="4 5">
    <name type="scientific">Desulfovibrio legallii</name>
    <dbReference type="NCBI Taxonomy" id="571438"/>
    <lineage>
        <taxon>Bacteria</taxon>
        <taxon>Pseudomonadati</taxon>
        <taxon>Thermodesulfobacteriota</taxon>
        <taxon>Desulfovibrionia</taxon>
        <taxon>Desulfovibrionales</taxon>
        <taxon>Desulfovibrionaceae</taxon>
        <taxon>Desulfovibrio</taxon>
    </lineage>
</organism>
<dbReference type="GO" id="GO:0017116">
    <property type="term" value="F:single-stranded DNA helicase activity"/>
    <property type="evidence" value="ECO:0007669"/>
    <property type="project" value="TreeGrafter"/>
</dbReference>
<gene>
    <name evidence="4" type="ORF">SAMN05192586_105100</name>
</gene>
<evidence type="ECO:0000256" key="1">
    <source>
        <dbReference type="ARBA" id="ARBA00022741"/>
    </source>
</evidence>
<dbReference type="NCBIfam" id="TIGR01448">
    <property type="entry name" value="recD_rel"/>
    <property type="match status" value="1"/>
</dbReference>
<dbReference type="Pfam" id="PF13245">
    <property type="entry name" value="AAA_19"/>
    <property type="match status" value="1"/>
</dbReference>
<dbReference type="Proteomes" id="UP000199355">
    <property type="component" value="Unassembled WGS sequence"/>
</dbReference>
<dbReference type="InterPro" id="IPR010994">
    <property type="entry name" value="RuvA_2-like"/>
</dbReference>
<keyword evidence="1" id="KW-0547">Nucleotide-binding</keyword>
<dbReference type="InterPro" id="IPR050534">
    <property type="entry name" value="Coronavir_polyprotein_1ab"/>
</dbReference>
<evidence type="ECO:0000313" key="5">
    <source>
        <dbReference type="Proteomes" id="UP000199355"/>
    </source>
</evidence>
<dbReference type="EMBL" id="FNBX01000005">
    <property type="protein sequence ID" value="SDF43783.1"/>
    <property type="molecule type" value="Genomic_DNA"/>
</dbReference>
<dbReference type="GO" id="GO:0009338">
    <property type="term" value="C:exodeoxyribonuclease V complex"/>
    <property type="evidence" value="ECO:0007669"/>
    <property type="project" value="TreeGrafter"/>
</dbReference>
<dbReference type="Gene3D" id="2.30.30.940">
    <property type="match status" value="1"/>
</dbReference>
<dbReference type="STRING" id="571438.SAMN05192586_105100"/>
<evidence type="ECO:0000256" key="2">
    <source>
        <dbReference type="ARBA" id="ARBA00022840"/>
    </source>
</evidence>
<dbReference type="GO" id="GO:0006310">
    <property type="term" value="P:DNA recombination"/>
    <property type="evidence" value="ECO:0007669"/>
    <property type="project" value="InterPro"/>
</dbReference>
<dbReference type="InterPro" id="IPR041451">
    <property type="entry name" value="RecD2_SH13"/>
</dbReference>
<accession>A0A1G7L2V7</accession>
<dbReference type="PANTHER" id="PTHR43788:SF6">
    <property type="entry name" value="DNA HELICASE B"/>
    <property type="match status" value="1"/>
</dbReference>
<dbReference type="InterPro" id="IPR029493">
    <property type="entry name" value="RecD2-like_HHH"/>
</dbReference>